<keyword evidence="3" id="KW-0560">Oxidoreductase</keyword>
<proteinExistence type="inferred from homology"/>
<dbReference type="PANTHER" id="PTHR43391">
    <property type="entry name" value="RETINOL DEHYDROGENASE-RELATED"/>
    <property type="match status" value="1"/>
</dbReference>
<name>A0A1S1QPG7_9ACTN</name>
<organism evidence="5 6">
    <name type="scientific">Parafrankia colletiae</name>
    <dbReference type="NCBI Taxonomy" id="573497"/>
    <lineage>
        <taxon>Bacteria</taxon>
        <taxon>Bacillati</taxon>
        <taxon>Actinomycetota</taxon>
        <taxon>Actinomycetes</taxon>
        <taxon>Frankiales</taxon>
        <taxon>Frankiaceae</taxon>
        <taxon>Parafrankia</taxon>
    </lineage>
</organism>
<gene>
    <name evidence="5" type="ORF">CC117_04650</name>
</gene>
<keyword evidence="2" id="KW-0521">NADP</keyword>
<dbReference type="Pfam" id="PF00106">
    <property type="entry name" value="adh_short"/>
    <property type="match status" value="1"/>
</dbReference>
<dbReference type="RefSeq" id="WP_071085292.1">
    <property type="nucleotide sequence ID" value="NZ_MBLM01000119.1"/>
</dbReference>
<dbReference type="InterPro" id="IPR036291">
    <property type="entry name" value="NAD(P)-bd_dom_sf"/>
</dbReference>
<dbReference type="SUPFAM" id="SSF51735">
    <property type="entry name" value="NAD(P)-binding Rossmann-fold domains"/>
    <property type="match status" value="1"/>
</dbReference>
<dbReference type="InterPro" id="IPR002347">
    <property type="entry name" value="SDR_fam"/>
</dbReference>
<dbReference type="Gene3D" id="3.40.50.720">
    <property type="entry name" value="NAD(P)-binding Rossmann-like Domain"/>
    <property type="match status" value="1"/>
</dbReference>
<accession>A0A1S1QPG7</accession>
<dbReference type="OrthoDB" id="4612658at2"/>
<keyword evidence="6" id="KW-1185">Reference proteome</keyword>
<evidence type="ECO:0000256" key="3">
    <source>
        <dbReference type="ARBA" id="ARBA00023002"/>
    </source>
</evidence>
<dbReference type="SMART" id="SM00822">
    <property type="entry name" value="PKS_KR"/>
    <property type="match status" value="1"/>
</dbReference>
<dbReference type="PANTHER" id="PTHR43391:SF14">
    <property type="entry name" value="DEHYDROGENASE_REDUCTASE SDR FAMILY PROTEIN 7-LIKE"/>
    <property type="match status" value="1"/>
</dbReference>
<dbReference type="PRINTS" id="PR00081">
    <property type="entry name" value="GDHRDH"/>
</dbReference>
<dbReference type="InterPro" id="IPR057326">
    <property type="entry name" value="KR_dom"/>
</dbReference>
<comment type="similarity">
    <text evidence="1">Belongs to the short-chain dehydrogenases/reductases (SDR) family.</text>
</comment>
<evidence type="ECO:0000256" key="2">
    <source>
        <dbReference type="ARBA" id="ARBA00022857"/>
    </source>
</evidence>
<evidence type="ECO:0000259" key="4">
    <source>
        <dbReference type="SMART" id="SM00822"/>
    </source>
</evidence>
<dbReference type="AlphaFoldDB" id="A0A1S1QPG7"/>
<comment type="caution">
    <text evidence="5">The sequence shown here is derived from an EMBL/GenBank/DDBJ whole genome shotgun (WGS) entry which is preliminary data.</text>
</comment>
<reference evidence="6" key="1">
    <citation type="submission" date="2016-07" db="EMBL/GenBank/DDBJ databases">
        <title>Sequence Frankia sp. strain CcI1.17.</title>
        <authorList>
            <person name="Ghodhbane-Gtari F."/>
            <person name="Swanson E."/>
            <person name="Gueddou A."/>
            <person name="Morris K."/>
            <person name="Hezbri K."/>
            <person name="Ktari A."/>
            <person name="Nouioui I."/>
            <person name="Abebe-Akele F."/>
            <person name="Simpson S."/>
            <person name="Thomas K."/>
            <person name="Gtari M."/>
            <person name="Tisa L.S."/>
            <person name="Hurst S."/>
        </authorList>
    </citation>
    <scope>NUCLEOTIDE SEQUENCE [LARGE SCALE GENOMIC DNA]</scope>
    <source>
        <strain evidence="6">Cc1.17</strain>
    </source>
</reference>
<sequence>MKVVVVGASSGLGRCIGVSLGQRGDQVALLARRKDRLADATKDAGPGALAVTCDVTDEQSCADAIEEAAAGLGGIDGLVYATGIGPLVAFDRIGAATWRQAFDTNVIGAALITAAALPHLAASGGVAAYLSSVSASLTSPWPGFAAYNVSKAALDKLVESLRAEYPAIGFTRVVVGDCSGGEGDARTEFTHGWDMEAMAAFRPIWAKQGLQGGGSLLDVAELVQVVDTVLRCGGSIPSVAVTPRQPALT</sequence>
<dbReference type="CDD" id="cd05233">
    <property type="entry name" value="SDR_c"/>
    <property type="match status" value="1"/>
</dbReference>
<protein>
    <submittedName>
        <fullName evidence="5">Short-chain dehydrogenase</fullName>
    </submittedName>
</protein>
<dbReference type="EMBL" id="MBLM01000119">
    <property type="protein sequence ID" value="OHV35880.1"/>
    <property type="molecule type" value="Genomic_DNA"/>
</dbReference>
<evidence type="ECO:0000313" key="5">
    <source>
        <dbReference type="EMBL" id="OHV35880.1"/>
    </source>
</evidence>
<dbReference type="GO" id="GO:0016491">
    <property type="term" value="F:oxidoreductase activity"/>
    <property type="evidence" value="ECO:0007669"/>
    <property type="project" value="UniProtKB-KW"/>
</dbReference>
<evidence type="ECO:0000256" key="1">
    <source>
        <dbReference type="ARBA" id="ARBA00006484"/>
    </source>
</evidence>
<dbReference type="Proteomes" id="UP000179627">
    <property type="component" value="Unassembled WGS sequence"/>
</dbReference>
<evidence type="ECO:0000313" key="6">
    <source>
        <dbReference type="Proteomes" id="UP000179627"/>
    </source>
</evidence>
<feature type="domain" description="Ketoreductase" evidence="4">
    <location>
        <begin position="1"/>
        <end position="178"/>
    </location>
</feature>